<dbReference type="PANTHER" id="PTHR24305:SF235">
    <property type="entry name" value="CYTOCHROME P450 MONOOXYGENASE APDB-RELATED"/>
    <property type="match status" value="1"/>
</dbReference>
<dbReference type="SUPFAM" id="SSF48264">
    <property type="entry name" value="Cytochrome P450"/>
    <property type="match status" value="1"/>
</dbReference>
<keyword evidence="4" id="KW-0408">Iron</keyword>
<keyword evidence="3" id="KW-0560">Oxidoreductase</keyword>
<dbReference type="EMBL" id="CP042189">
    <property type="protein sequence ID" value="QDS70942.1"/>
    <property type="molecule type" value="Genomic_DNA"/>
</dbReference>
<dbReference type="AlphaFoldDB" id="A0A517L5N8"/>
<dbReference type="GO" id="GO:0004497">
    <property type="term" value="F:monooxygenase activity"/>
    <property type="evidence" value="ECO:0007669"/>
    <property type="project" value="InterPro"/>
</dbReference>
<reference evidence="6 7" key="1">
    <citation type="submission" date="2019-07" db="EMBL/GenBank/DDBJ databases">
        <title>Finished genome of Venturia effusa.</title>
        <authorList>
            <person name="Young C.A."/>
            <person name="Cox M.P."/>
            <person name="Ganley A.R.D."/>
            <person name="David W.J."/>
        </authorList>
    </citation>
    <scope>NUCLEOTIDE SEQUENCE [LARGE SCALE GENOMIC DNA]</scope>
    <source>
        <strain evidence="7">albino</strain>
    </source>
</reference>
<dbReference type="Proteomes" id="UP000316270">
    <property type="component" value="Chromosome 5"/>
</dbReference>
<organism evidence="6 7">
    <name type="scientific">Venturia effusa</name>
    <dbReference type="NCBI Taxonomy" id="50376"/>
    <lineage>
        <taxon>Eukaryota</taxon>
        <taxon>Fungi</taxon>
        <taxon>Dikarya</taxon>
        <taxon>Ascomycota</taxon>
        <taxon>Pezizomycotina</taxon>
        <taxon>Dothideomycetes</taxon>
        <taxon>Pleosporomycetidae</taxon>
        <taxon>Venturiales</taxon>
        <taxon>Venturiaceae</taxon>
        <taxon>Venturia</taxon>
    </lineage>
</organism>
<evidence type="ECO:0000256" key="3">
    <source>
        <dbReference type="ARBA" id="ARBA00023002"/>
    </source>
</evidence>
<dbReference type="InterPro" id="IPR036396">
    <property type="entry name" value="Cyt_P450_sf"/>
</dbReference>
<evidence type="ECO:0000256" key="2">
    <source>
        <dbReference type="ARBA" id="ARBA00022723"/>
    </source>
</evidence>
<evidence type="ECO:0000256" key="1">
    <source>
        <dbReference type="ARBA" id="ARBA00001971"/>
    </source>
</evidence>
<gene>
    <name evidence="6" type="ORF">FKW77_006960</name>
</gene>
<dbReference type="Pfam" id="PF00067">
    <property type="entry name" value="p450"/>
    <property type="match status" value="1"/>
</dbReference>
<keyword evidence="7" id="KW-1185">Reference proteome</keyword>
<evidence type="ECO:0000256" key="4">
    <source>
        <dbReference type="ARBA" id="ARBA00023004"/>
    </source>
</evidence>
<keyword evidence="5" id="KW-1133">Transmembrane helix</keyword>
<dbReference type="GO" id="GO:0044550">
    <property type="term" value="P:secondary metabolite biosynthetic process"/>
    <property type="evidence" value="ECO:0007669"/>
    <property type="project" value="UniProtKB-ARBA"/>
</dbReference>
<dbReference type="OrthoDB" id="3934656at2759"/>
<protein>
    <recommendedName>
        <fullName evidence="8">Cytochrome P450 monooxygenase</fullName>
    </recommendedName>
</protein>
<evidence type="ECO:0000313" key="7">
    <source>
        <dbReference type="Proteomes" id="UP000316270"/>
    </source>
</evidence>
<sequence length="458" mass="50984">MEHGNGLSDSFAVMFFRLLWSYGYLGAIAWIVVQQILRPIFFSPLSKYPGPFLASFSHLWQLNVDRQRRRHLVYLAAHQKYGKVFRDGPNSLSFCDGNAMQKIYGTGKNAFARSGVGVFPTPGIDPQHPPVFQSVPAEVHTRSRRMVKKAYDMSSILSMEGQIDAVVLALQRKLDEEVANERFFDLTRWINYFTLDALSDLAHGQAFGMLETGQDVHQIMAGLQEGHMFFAILAAYPWISKILFSTPLRHVFKLPENNGLGLVMKMANNIIEHRYCHGSEKKDLLGAFIEAKSPDGEMITGSQVLGEVVATLVAGADTTANSICGIIGFLLQQPHTLIKLQQEIDNAYRQGLLSYPVPTYTECAKLPYLDAVVCEALRLAPSVGGVFTRTIPAEGAEILPGQRVPGGTTVGVNNWVFGRDEEVFGADAAMFKPERWLDVTTRKKLKEYDFAFGHGSRM</sequence>
<dbReference type="PANTHER" id="PTHR24305">
    <property type="entry name" value="CYTOCHROME P450"/>
    <property type="match status" value="1"/>
</dbReference>
<evidence type="ECO:0000313" key="6">
    <source>
        <dbReference type="EMBL" id="QDS70942.1"/>
    </source>
</evidence>
<proteinExistence type="predicted"/>
<dbReference type="InterPro" id="IPR001128">
    <property type="entry name" value="Cyt_P450"/>
</dbReference>
<dbReference type="InterPro" id="IPR050121">
    <property type="entry name" value="Cytochrome_P450_monoxygenase"/>
</dbReference>
<dbReference type="GO" id="GO:0016705">
    <property type="term" value="F:oxidoreductase activity, acting on paired donors, with incorporation or reduction of molecular oxygen"/>
    <property type="evidence" value="ECO:0007669"/>
    <property type="project" value="InterPro"/>
</dbReference>
<dbReference type="GO" id="GO:0005506">
    <property type="term" value="F:iron ion binding"/>
    <property type="evidence" value="ECO:0007669"/>
    <property type="project" value="InterPro"/>
</dbReference>
<comment type="cofactor">
    <cofactor evidence="1">
        <name>heme</name>
        <dbReference type="ChEBI" id="CHEBI:30413"/>
    </cofactor>
</comment>
<evidence type="ECO:0000256" key="5">
    <source>
        <dbReference type="SAM" id="Phobius"/>
    </source>
</evidence>
<keyword evidence="5" id="KW-0472">Membrane</keyword>
<dbReference type="Gene3D" id="1.10.630.10">
    <property type="entry name" value="Cytochrome P450"/>
    <property type="match status" value="1"/>
</dbReference>
<evidence type="ECO:0008006" key="8">
    <source>
        <dbReference type="Google" id="ProtNLM"/>
    </source>
</evidence>
<name>A0A517L5N8_9PEZI</name>
<dbReference type="GO" id="GO:0020037">
    <property type="term" value="F:heme binding"/>
    <property type="evidence" value="ECO:0007669"/>
    <property type="project" value="InterPro"/>
</dbReference>
<accession>A0A517L5N8</accession>
<feature type="transmembrane region" description="Helical" evidence="5">
    <location>
        <begin position="12"/>
        <end position="33"/>
    </location>
</feature>
<keyword evidence="5" id="KW-0812">Transmembrane</keyword>
<dbReference type="STRING" id="50376.A0A517L5N8"/>
<keyword evidence="2" id="KW-0479">Metal-binding</keyword>